<dbReference type="PANTHER" id="PTHR30447:SF0">
    <property type="entry name" value="FRUCTOSE-1,6-BISPHOSPHATASE 1 CLASS 2-RELATED"/>
    <property type="match status" value="1"/>
</dbReference>
<keyword evidence="8" id="KW-0464">Manganese</keyword>
<evidence type="ECO:0000313" key="12">
    <source>
        <dbReference type="Proteomes" id="UP000249166"/>
    </source>
</evidence>
<evidence type="ECO:0000256" key="4">
    <source>
        <dbReference type="ARBA" id="ARBA00013093"/>
    </source>
</evidence>
<dbReference type="GO" id="GO:0006071">
    <property type="term" value="P:glycerol metabolic process"/>
    <property type="evidence" value="ECO:0007669"/>
    <property type="project" value="InterPro"/>
</dbReference>
<reference evidence="11 12" key="1">
    <citation type="submission" date="2018-04" db="EMBL/GenBank/DDBJ databases">
        <title>Bacteria isolated from cave deposits of Manipur.</title>
        <authorList>
            <person name="Sahoo D."/>
            <person name="Sarangthem I."/>
            <person name="Nandeibam J."/>
        </authorList>
    </citation>
    <scope>NUCLEOTIDE SEQUENCE [LARGE SCALE GENOMIC DNA]</scope>
    <source>
        <strain evidence="12">mrc11</strain>
    </source>
</reference>
<dbReference type="GO" id="GO:0042132">
    <property type="term" value="F:fructose 1,6-bisphosphate 1-phosphatase activity"/>
    <property type="evidence" value="ECO:0007669"/>
    <property type="project" value="UniProtKB-EC"/>
</dbReference>
<evidence type="ECO:0000256" key="6">
    <source>
        <dbReference type="ARBA" id="ARBA00022723"/>
    </source>
</evidence>
<sequence>MDLVRSDNCYFAATGITDGDLLKGVRYQKSKIITQSVVMRALSGTVRRIDGEHHFDKW</sequence>
<evidence type="ECO:0000313" key="11">
    <source>
        <dbReference type="EMBL" id="RAM37308.1"/>
    </source>
</evidence>
<evidence type="ECO:0000256" key="7">
    <source>
        <dbReference type="ARBA" id="ARBA00022801"/>
    </source>
</evidence>
<dbReference type="EC" id="3.1.3.11" evidence="4"/>
<evidence type="ECO:0000256" key="8">
    <source>
        <dbReference type="ARBA" id="ARBA00023211"/>
    </source>
</evidence>
<comment type="catalytic activity">
    <reaction evidence="1">
        <text>beta-D-fructose 1,6-bisphosphate + H2O = beta-D-fructose 6-phosphate + phosphate</text>
        <dbReference type="Rhea" id="RHEA:11064"/>
        <dbReference type="ChEBI" id="CHEBI:15377"/>
        <dbReference type="ChEBI" id="CHEBI:32966"/>
        <dbReference type="ChEBI" id="CHEBI:43474"/>
        <dbReference type="ChEBI" id="CHEBI:57634"/>
        <dbReference type="EC" id="3.1.3.11"/>
    </reaction>
</comment>
<evidence type="ECO:0000256" key="10">
    <source>
        <dbReference type="ARBA" id="ARBA00032412"/>
    </source>
</evidence>
<dbReference type="SUPFAM" id="SSF56655">
    <property type="entry name" value="Carbohydrate phosphatase"/>
    <property type="match status" value="1"/>
</dbReference>
<dbReference type="GO" id="GO:0046872">
    <property type="term" value="F:metal ion binding"/>
    <property type="evidence" value="ECO:0007669"/>
    <property type="project" value="UniProtKB-KW"/>
</dbReference>
<protein>
    <recommendedName>
        <fullName evidence="5">Fructose-1,6-bisphosphatase class 2</fullName>
        <ecNumber evidence="4">3.1.3.11</ecNumber>
    </recommendedName>
    <alternativeName>
        <fullName evidence="10">D-fructose-1,6-bisphosphate 1-phosphohydrolase class 2</fullName>
    </alternativeName>
</protein>
<name>A0A328HF78_ARTGO</name>
<evidence type="ECO:0000256" key="9">
    <source>
        <dbReference type="ARBA" id="ARBA00023277"/>
    </source>
</evidence>
<evidence type="ECO:0000256" key="3">
    <source>
        <dbReference type="ARBA" id="ARBA00008989"/>
    </source>
</evidence>
<dbReference type="Proteomes" id="UP000249166">
    <property type="component" value="Unassembled WGS sequence"/>
</dbReference>
<gene>
    <name evidence="11" type="ORF">DBZ45_10875</name>
</gene>
<organism evidence="11 12">
    <name type="scientific">Arthrobacter globiformis</name>
    <dbReference type="NCBI Taxonomy" id="1665"/>
    <lineage>
        <taxon>Bacteria</taxon>
        <taxon>Bacillati</taxon>
        <taxon>Actinomycetota</taxon>
        <taxon>Actinomycetes</taxon>
        <taxon>Micrococcales</taxon>
        <taxon>Micrococcaceae</taxon>
        <taxon>Arthrobacter</taxon>
    </lineage>
</organism>
<dbReference type="InterPro" id="IPR004464">
    <property type="entry name" value="FBPase_class-2/SBPase"/>
</dbReference>
<dbReference type="EMBL" id="QLNP01000074">
    <property type="protein sequence ID" value="RAM37308.1"/>
    <property type="molecule type" value="Genomic_DNA"/>
</dbReference>
<comment type="caution">
    <text evidence="11">The sequence shown here is derived from an EMBL/GenBank/DDBJ whole genome shotgun (WGS) entry which is preliminary data.</text>
</comment>
<dbReference type="GO" id="GO:0030388">
    <property type="term" value="P:fructose 1,6-bisphosphate metabolic process"/>
    <property type="evidence" value="ECO:0007669"/>
    <property type="project" value="TreeGrafter"/>
</dbReference>
<comment type="pathway">
    <text evidence="2">Carbohydrate biosynthesis; gluconeogenesis.</text>
</comment>
<dbReference type="PANTHER" id="PTHR30447">
    <property type="entry name" value="FRUCTOSE-1,6-BISPHOSPHATASE CLASS 2"/>
    <property type="match status" value="1"/>
</dbReference>
<keyword evidence="9" id="KW-0119">Carbohydrate metabolism</keyword>
<dbReference type="UniPathway" id="UPA00138"/>
<dbReference type="AlphaFoldDB" id="A0A328HF78"/>
<dbReference type="GO" id="GO:0006094">
    <property type="term" value="P:gluconeogenesis"/>
    <property type="evidence" value="ECO:0007669"/>
    <property type="project" value="UniProtKB-UniPathway"/>
</dbReference>
<dbReference type="Pfam" id="PF03320">
    <property type="entry name" value="FBPase_glpX"/>
    <property type="match status" value="1"/>
</dbReference>
<dbReference type="OrthoDB" id="9779353at2"/>
<accession>A0A328HF78</accession>
<keyword evidence="6" id="KW-0479">Metal-binding</keyword>
<dbReference type="Gene3D" id="3.30.540.10">
    <property type="entry name" value="Fructose-1,6-Bisphosphatase, subunit A, domain 1"/>
    <property type="match status" value="1"/>
</dbReference>
<dbReference type="GO" id="GO:0005829">
    <property type="term" value="C:cytosol"/>
    <property type="evidence" value="ECO:0007669"/>
    <property type="project" value="TreeGrafter"/>
</dbReference>
<comment type="similarity">
    <text evidence="3">Belongs to the FBPase class 2 family.</text>
</comment>
<evidence type="ECO:0000256" key="1">
    <source>
        <dbReference type="ARBA" id="ARBA00001273"/>
    </source>
</evidence>
<keyword evidence="7" id="KW-0378">Hydrolase</keyword>
<evidence type="ECO:0000256" key="5">
    <source>
        <dbReference type="ARBA" id="ARBA00014392"/>
    </source>
</evidence>
<evidence type="ECO:0000256" key="2">
    <source>
        <dbReference type="ARBA" id="ARBA00004742"/>
    </source>
</evidence>
<proteinExistence type="inferred from homology"/>